<dbReference type="SMART" id="SM00696">
    <property type="entry name" value="DM9"/>
    <property type="match status" value="2"/>
</dbReference>
<dbReference type="InterPro" id="IPR006616">
    <property type="entry name" value="DM9_repeat"/>
</dbReference>
<accession>A0A8K0D161</accession>
<proteinExistence type="predicted"/>
<keyword evidence="3" id="KW-1185">Reference proteome</keyword>
<evidence type="ECO:0000313" key="2">
    <source>
        <dbReference type="EMBL" id="KAF2897470.1"/>
    </source>
</evidence>
<name>A0A8K0D161_IGNLU</name>
<dbReference type="Pfam" id="PF11901">
    <property type="entry name" value="DM9"/>
    <property type="match status" value="1"/>
</dbReference>
<dbReference type="AlphaFoldDB" id="A0A8K0D161"/>
<feature type="chain" id="PRO_5035466119" evidence="1">
    <location>
        <begin position="25"/>
        <end position="219"/>
    </location>
</feature>
<dbReference type="PANTHER" id="PTHR31649">
    <property type="entry name" value="AGAP009604-PA"/>
    <property type="match status" value="1"/>
</dbReference>
<dbReference type="Proteomes" id="UP000801492">
    <property type="component" value="Unassembled WGS sequence"/>
</dbReference>
<organism evidence="2 3">
    <name type="scientific">Ignelater luminosus</name>
    <name type="common">Cucubano</name>
    <name type="synonym">Pyrophorus luminosus</name>
    <dbReference type="NCBI Taxonomy" id="2038154"/>
    <lineage>
        <taxon>Eukaryota</taxon>
        <taxon>Metazoa</taxon>
        <taxon>Ecdysozoa</taxon>
        <taxon>Arthropoda</taxon>
        <taxon>Hexapoda</taxon>
        <taxon>Insecta</taxon>
        <taxon>Pterygota</taxon>
        <taxon>Neoptera</taxon>
        <taxon>Endopterygota</taxon>
        <taxon>Coleoptera</taxon>
        <taxon>Polyphaga</taxon>
        <taxon>Elateriformia</taxon>
        <taxon>Elateroidea</taxon>
        <taxon>Elateridae</taxon>
        <taxon>Agrypninae</taxon>
        <taxon>Pyrophorini</taxon>
        <taxon>Ignelater</taxon>
    </lineage>
</organism>
<reference evidence="2" key="1">
    <citation type="submission" date="2019-08" db="EMBL/GenBank/DDBJ databases">
        <title>The genome of the North American firefly Photinus pyralis.</title>
        <authorList>
            <consortium name="Photinus pyralis genome working group"/>
            <person name="Fallon T.R."/>
            <person name="Sander Lower S.E."/>
            <person name="Weng J.-K."/>
        </authorList>
    </citation>
    <scope>NUCLEOTIDE SEQUENCE</scope>
    <source>
        <strain evidence="2">TRF0915ILg1</strain>
        <tissue evidence="2">Whole body</tissue>
    </source>
</reference>
<dbReference type="OrthoDB" id="6743511at2759"/>
<keyword evidence="1" id="KW-0732">Signal</keyword>
<dbReference type="EMBL" id="VTPC01004130">
    <property type="protein sequence ID" value="KAF2897470.1"/>
    <property type="molecule type" value="Genomic_DNA"/>
</dbReference>
<comment type="caution">
    <text evidence="2">The sequence shown here is derived from an EMBL/GenBank/DDBJ whole genome shotgun (WGS) entry which is preliminary data.</text>
</comment>
<gene>
    <name evidence="2" type="ORF">ILUMI_08700</name>
</gene>
<sequence>MHAHVLITVIIVQLFVVYFTTISSSCPNPLKHSIDSNQIPEYYWKDYVGVIPVDAVEGGTDKYGIPTYVGQAYTKEYELLPGVITSGCKTVTTTSGTKEITIDKNIKILCAGDTRKFEWIPTKKEDLQLLTDRHLVVGGSEVEQTVYIGRVRYDNRVIIGKFFTNAPLSSFGIAIPYEGKPMNFDSFEVLTYNASKHIDETPLAWTVHLRTQQKLNSEQ</sequence>
<evidence type="ECO:0000313" key="3">
    <source>
        <dbReference type="Proteomes" id="UP000801492"/>
    </source>
</evidence>
<evidence type="ECO:0000256" key="1">
    <source>
        <dbReference type="SAM" id="SignalP"/>
    </source>
</evidence>
<protein>
    <submittedName>
        <fullName evidence="2">Uncharacterized protein</fullName>
    </submittedName>
</protein>
<feature type="signal peptide" evidence="1">
    <location>
        <begin position="1"/>
        <end position="24"/>
    </location>
</feature>
<dbReference type="PANTHER" id="PTHR31649:SF10">
    <property type="entry name" value="IP19903P-RELATED"/>
    <property type="match status" value="1"/>
</dbReference>